<dbReference type="Proteomes" id="UP001443914">
    <property type="component" value="Unassembled WGS sequence"/>
</dbReference>
<keyword evidence="3" id="KW-0963">Cytoplasm</keyword>
<organism evidence="6 7">
    <name type="scientific">Saponaria officinalis</name>
    <name type="common">Common soapwort</name>
    <name type="synonym">Lychnis saponaria</name>
    <dbReference type="NCBI Taxonomy" id="3572"/>
    <lineage>
        <taxon>Eukaryota</taxon>
        <taxon>Viridiplantae</taxon>
        <taxon>Streptophyta</taxon>
        <taxon>Embryophyta</taxon>
        <taxon>Tracheophyta</taxon>
        <taxon>Spermatophyta</taxon>
        <taxon>Magnoliopsida</taxon>
        <taxon>eudicotyledons</taxon>
        <taxon>Gunneridae</taxon>
        <taxon>Pentapetalae</taxon>
        <taxon>Caryophyllales</taxon>
        <taxon>Caryophyllaceae</taxon>
        <taxon>Caryophylleae</taxon>
        <taxon>Saponaria</taxon>
    </lineage>
</organism>
<comment type="similarity">
    <text evidence="2">Belongs to the glutaredoxin family. CC-type subfamily.</text>
</comment>
<evidence type="ECO:0000256" key="2">
    <source>
        <dbReference type="ARBA" id="ARBA00007568"/>
    </source>
</evidence>
<dbReference type="GO" id="GO:0005737">
    <property type="term" value="C:cytoplasm"/>
    <property type="evidence" value="ECO:0007669"/>
    <property type="project" value="UniProtKB-SubCell"/>
</dbReference>
<dbReference type="NCBIfam" id="TIGR02189">
    <property type="entry name" value="GlrX-like_plant"/>
    <property type="match status" value="1"/>
</dbReference>
<reference evidence="6" key="1">
    <citation type="submission" date="2024-03" db="EMBL/GenBank/DDBJ databases">
        <title>WGS assembly of Saponaria officinalis var. Norfolk2.</title>
        <authorList>
            <person name="Jenkins J."/>
            <person name="Shu S."/>
            <person name="Grimwood J."/>
            <person name="Barry K."/>
            <person name="Goodstein D."/>
            <person name="Schmutz J."/>
            <person name="Leebens-Mack J."/>
            <person name="Osbourn A."/>
        </authorList>
    </citation>
    <scope>NUCLEOTIDE SEQUENCE [LARGE SCALE GENOMIC DNA]</scope>
    <source>
        <strain evidence="6">JIC</strain>
    </source>
</reference>
<dbReference type="PANTHER" id="PTHR10168">
    <property type="entry name" value="GLUTAREDOXIN"/>
    <property type="match status" value="1"/>
</dbReference>
<dbReference type="InterPro" id="IPR036249">
    <property type="entry name" value="Thioredoxin-like_sf"/>
</dbReference>
<keyword evidence="7" id="KW-1185">Reference proteome</keyword>
<evidence type="ECO:0000313" key="7">
    <source>
        <dbReference type="Proteomes" id="UP001443914"/>
    </source>
</evidence>
<dbReference type="InterPro" id="IPR011905">
    <property type="entry name" value="GlrX-like_pln_2"/>
</dbReference>
<gene>
    <name evidence="6" type="ORF">RND81_07G149100</name>
</gene>
<name>A0AAW1JRX8_SAPOF</name>
<dbReference type="EMBL" id="JBDFQZ010000007">
    <property type="protein sequence ID" value="KAK9706743.1"/>
    <property type="molecule type" value="Genomic_DNA"/>
</dbReference>
<evidence type="ECO:0000313" key="6">
    <source>
        <dbReference type="EMBL" id="KAK9706743.1"/>
    </source>
</evidence>
<accession>A0AAW1JRX8</accession>
<dbReference type="PROSITE" id="PS51354">
    <property type="entry name" value="GLUTAREDOXIN_2"/>
    <property type="match status" value="1"/>
</dbReference>
<keyword evidence="4" id="KW-0676">Redox-active center</keyword>
<proteinExistence type="inferred from homology"/>
<evidence type="ECO:0000256" key="3">
    <source>
        <dbReference type="ARBA" id="ARBA00022490"/>
    </source>
</evidence>
<evidence type="ECO:0000256" key="4">
    <source>
        <dbReference type="ARBA" id="ARBA00023284"/>
    </source>
</evidence>
<evidence type="ECO:0000256" key="1">
    <source>
        <dbReference type="ARBA" id="ARBA00004496"/>
    </source>
</evidence>
<dbReference type="SUPFAM" id="SSF52833">
    <property type="entry name" value="Thioredoxin-like"/>
    <property type="match status" value="1"/>
</dbReference>
<dbReference type="Pfam" id="PF00462">
    <property type="entry name" value="Glutaredoxin"/>
    <property type="match status" value="1"/>
</dbReference>
<feature type="domain" description="Glutaredoxin" evidence="5">
    <location>
        <begin position="53"/>
        <end position="121"/>
    </location>
</feature>
<protein>
    <recommendedName>
        <fullName evidence="5">Glutaredoxin domain-containing protein</fullName>
    </recommendedName>
</protein>
<dbReference type="AlphaFoldDB" id="A0AAW1JRX8"/>
<evidence type="ECO:0000259" key="5">
    <source>
        <dbReference type="Pfam" id="PF00462"/>
    </source>
</evidence>
<comment type="subcellular location">
    <subcellularLocation>
        <location evidence="1">Cytoplasm</location>
    </subcellularLocation>
</comment>
<sequence>MQEALPYKRWELEALPRKTVPSASHIDISSDNDGDEENKMVAKIVELVKDNPVIVIGKEGCCMCHVARKLLIGLGVNPPVFEINCEINELLLIKLLCNNGISDVSSVTSLQFPIVFVGGKFFGGLDKVMGTHLSGDLVPILKQAGALWL</sequence>
<dbReference type="Gene3D" id="3.40.30.10">
    <property type="entry name" value="Glutaredoxin"/>
    <property type="match status" value="1"/>
</dbReference>
<dbReference type="InterPro" id="IPR002109">
    <property type="entry name" value="Glutaredoxin"/>
</dbReference>
<comment type="caution">
    <text evidence="6">The sequence shown here is derived from an EMBL/GenBank/DDBJ whole genome shotgun (WGS) entry which is preliminary data.</text>
</comment>